<proteinExistence type="predicted"/>
<dbReference type="InterPro" id="IPR013747">
    <property type="entry name" value="ACP_syn_III_C"/>
</dbReference>
<accession>A0AAW9RC75</accession>
<evidence type="ECO:0000313" key="5">
    <source>
        <dbReference type="Proteomes" id="UP001359886"/>
    </source>
</evidence>
<dbReference type="GO" id="GO:0044550">
    <property type="term" value="P:secondary metabolite biosynthetic process"/>
    <property type="evidence" value="ECO:0007669"/>
    <property type="project" value="TreeGrafter"/>
</dbReference>
<dbReference type="CDD" id="cd00830">
    <property type="entry name" value="KAS_III"/>
    <property type="match status" value="1"/>
</dbReference>
<sequence>MNFKNVVIQAIAAVEPPIRVTSAEISLRLAPTLERLGIRGDLLEEISGITARRFWPDGTQPSDAATQAAEKVLRQAGIDRDRVGVLINTSVCRDYLEPSTACIVHGNLGLGDDCLNFDVGNACLAFMNGMDIAARMLERDEVDYALIVDGESSGPITEATIERMLDPSMSEEQFRAEFASLTLGSGSAAMLMARETVAPDGHRYRGSITRSATQFNSLCRGQMDRMVTDTKVLLGEGLKLATGTFRAACSALGWVASELDQFVIHQVSKVHTESLVKLLGLDPEKVHAIYPEMGNVGPASVPIVLARAFESGRLNKGDRVALLGIGSGLNCSMAEIVW</sequence>
<name>A0AAW9RC75_9GAMM</name>
<feature type="domain" description="Beta-ketoacyl-[acyl-carrier-protein] synthase III C-terminal" evidence="3">
    <location>
        <begin position="251"/>
        <end position="334"/>
    </location>
</feature>
<keyword evidence="2" id="KW-0012">Acyltransferase</keyword>
<gene>
    <name evidence="4" type="ORF">V3330_06345</name>
</gene>
<comment type="caution">
    <text evidence="4">The sequence shown here is derived from an EMBL/GenBank/DDBJ whole genome shotgun (WGS) entry which is preliminary data.</text>
</comment>
<dbReference type="Gene3D" id="3.40.47.10">
    <property type="match status" value="2"/>
</dbReference>
<dbReference type="RefSeq" id="WP_354694554.1">
    <property type="nucleotide sequence ID" value="NZ_JAZHOG010000003.1"/>
</dbReference>
<dbReference type="GO" id="GO:0016746">
    <property type="term" value="F:acyltransferase activity"/>
    <property type="evidence" value="ECO:0007669"/>
    <property type="project" value="UniProtKB-KW"/>
</dbReference>
<organism evidence="4 5">
    <name type="scientific">Elongatibacter sediminis</name>
    <dbReference type="NCBI Taxonomy" id="3119006"/>
    <lineage>
        <taxon>Bacteria</taxon>
        <taxon>Pseudomonadati</taxon>
        <taxon>Pseudomonadota</taxon>
        <taxon>Gammaproteobacteria</taxon>
        <taxon>Chromatiales</taxon>
        <taxon>Wenzhouxiangellaceae</taxon>
        <taxon>Elongatibacter</taxon>
    </lineage>
</organism>
<dbReference type="NCBIfam" id="NF006720">
    <property type="entry name" value="PRK09258.1"/>
    <property type="match status" value="1"/>
</dbReference>
<protein>
    <submittedName>
        <fullName evidence="4">3-oxoacyl-ACP synthase III</fullName>
    </submittedName>
</protein>
<evidence type="ECO:0000313" key="4">
    <source>
        <dbReference type="EMBL" id="MEJ8567241.1"/>
    </source>
</evidence>
<dbReference type="EMBL" id="JAZHOG010000003">
    <property type="protein sequence ID" value="MEJ8567241.1"/>
    <property type="molecule type" value="Genomic_DNA"/>
</dbReference>
<keyword evidence="5" id="KW-1185">Reference proteome</keyword>
<dbReference type="Pfam" id="PF08541">
    <property type="entry name" value="ACP_syn_III_C"/>
    <property type="match status" value="1"/>
</dbReference>
<dbReference type="PANTHER" id="PTHR34069">
    <property type="entry name" value="3-OXOACYL-[ACYL-CARRIER-PROTEIN] SYNTHASE 3"/>
    <property type="match status" value="1"/>
</dbReference>
<dbReference type="PANTHER" id="PTHR34069:SF3">
    <property type="entry name" value="ACYL-COA:ACYL-COA ALKYLTRANSFERASE"/>
    <property type="match status" value="1"/>
</dbReference>
<reference evidence="4 5" key="1">
    <citation type="submission" date="2024-02" db="EMBL/GenBank/DDBJ databases">
        <title>A novel Wenzhouxiangellaceae bacterium, isolated from coastal sediments.</title>
        <authorList>
            <person name="Du Z.-J."/>
            <person name="Ye Y.-Q."/>
            <person name="Zhang X.-Y."/>
        </authorList>
    </citation>
    <scope>NUCLEOTIDE SEQUENCE [LARGE SCALE GENOMIC DNA]</scope>
    <source>
        <strain evidence="4 5">CH-27</strain>
    </source>
</reference>
<dbReference type="SUPFAM" id="SSF53901">
    <property type="entry name" value="Thiolase-like"/>
    <property type="match status" value="1"/>
</dbReference>
<evidence type="ECO:0000256" key="2">
    <source>
        <dbReference type="ARBA" id="ARBA00023315"/>
    </source>
</evidence>
<dbReference type="Proteomes" id="UP001359886">
    <property type="component" value="Unassembled WGS sequence"/>
</dbReference>
<keyword evidence="1" id="KW-0808">Transferase</keyword>
<dbReference type="AlphaFoldDB" id="A0AAW9RC75"/>
<dbReference type="InterPro" id="IPR016039">
    <property type="entry name" value="Thiolase-like"/>
</dbReference>
<evidence type="ECO:0000256" key="1">
    <source>
        <dbReference type="ARBA" id="ARBA00022679"/>
    </source>
</evidence>
<evidence type="ECO:0000259" key="3">
    <source>
        <dbReference type="Pfam" id="PF08541"/>
    </source>
</evidence>